<evidence type="ECO:0000313" key="2">
    <source>
        <dbReference type="EMBL" id="KAB8301345.1"/>
    </source>
</evidence>
<evidence type="ECO:0000256" key="1">
    <source>
        <dbReference type="SAM" id="MobiDB-lite"/>
    </source>
</evidence>
<keyword evidence="3" id="KW-1185">Reference proteome</keyword>
<feature type="compositionally biased region" description="Basic and acidic residues" evidence="1">
    <location>
        <begin position="141"/>
        <end position="152"/>
    </location>
</feature>
<dbReference type="Proteomes" id="UP000326757">
    <property type="component" value="Unassembled WGS sequence"/>
</dbReference>
<feature type="compositionally biased region" description="Basic and acidic residues" evidence="1">
    <location>
        <begin position="53"/>
        <end position="66"/>
    </location>
</feature>
<dbReference type="AlphaFoldDB" id="A0A5N6KDA6"/>
<name>A0A5N6KDA6_MONLA</name>
<dbReference type="OrthoDB" id="4848529at2759"/>
<dbReference type="EMBL" id="VIGI01000004">
    <property type="protein sequence ID" value="KAB8301345.1"/>
    <property type="molecule type" value="Genomic_DNA"/>
</dbReference>
<evidence type="ECO:0008006" key="4">
    <source>
        <dbReference type="Google" id="ProtNLM"/>
    </source>
</evidence>
<gene>
    <name evidence="2" type="ORF">EYC80_003226</name>
</gene>
<feature type="compositionally biased region" description="Low complexity" evidence="1">
    <location>
        <begin position="10"/>
        <end position="20"/>
    </location>
</feature>
<sequence length="152" mass="16432">MSSSADNPQVPAEAAAPDVPVAKEKEQEKEKAKAAVAHDSDSGSESGSVSGSGDKEVSSRRRWTEEEKPLVLSWIFQQGDITKLRPKFEEIDLPHRTTRALKNFWFDFGKAARESTGLEAQSAGAAGPSKNKKGKVAAVKVNDKDAVQKKPK</sequence>
<reference evidence="2 3" key="1">
    <citation type="submission" date="2019-06" db="EMBL/GenBank/DDBJ databases">
        <title>Genome Sequence of the Brown Rot Fungal Pathogen Monilinia laxa.</title>
        <authorList>
            <person name="De Miccolis Angelini R.M."/>
            <person name="Landi L."/>
            <person name="Abate D."/>
            <person name="Pollastro S."/>
            <person name="Romanazzi G."/>
            <person name="Faretra F."/>
        </authorList>
    </citation>
    <scope>NUCLEOTIDE SEQUENCE [LARGE SCALE GENOMIC DNA]</scope>
    <source>
        <strain evidence="2 3">Mlax316</strain>
    </source>
</reference>
<evidence type="ECO:0000313" key="3">
    <source>
        <dbReference type="Proteomes" id="UP000326757"/>
    </source>
</evidence>
<feature type="region of interest" description="Disordered" evidence="1">
    <location>
        <begin position="1"/>
        <end position="66"/>
    </location>
</feature>
<comment type="caution">
    <text evidence="2">The sequence shown here is derived from an EMBL/GenBank/DDBJ whole genome shotgun (WGS) entry which is preliminary data.</text>
</comment>
<feature type="compositionally biased region" description="Low complexity" evidence="1">
    <location>
        <begin position="43"/>
        <end position="52"/>
    </location>
</feature>
<accession>A0A5N6KDA6</accession>
<feature type="compositionally biased region" description="Basic and acidic residues" evidence="1">
    <location>
        <begin position="21"/>
        <end position="41"/>
    </location>
</feature>
<protein>
    <recommendedName>
        <fullName evidence="4">Myb-like domain-containing protein</fullName>
    </recommendedName>
</protein>
<feature type="region of interest" description="Disordered" evidence="1">
    <location>
        <begin position="116"/>
        <end position="152"/>
    </location>
</feature>
<proteinExistence type="predicted"/>
<organism evidence="2 3">
    <name type="scientific">Monilinia laxa</name>
    <name type="common">Brown rot fungus</name>
    <name type="synonym">Sclerotinia laxa</name>
    <dbReference type="NCBI Taxonomy" id="61186"/>
    <lineage>
        <taxon>Eukaryota</taxon>
        <taxon>Fungi</taxon>
        <taxon>Dikarya</taxon>
        <taxon>Ascomycota</taxon>
        <taxon>Pezizomycotina</taxon>
        <taxon>Leotiomycetes</taxon>
        <taxon>Helotiales</taxon>
        <taxon>Sclerotiniaceae</taxon>
        <taxon>Monilinia</taxon>
    </lineage>
</organism>